<dbReference type="OrthoDB" id="3020801at2759"/>
<evidence type="ECO:0000313" key="1">
    <source>
        <dbReference type="EMBL" id="TFK16700.1"/>
    </source>
</evidence>
<sequence>GKIALVLVGQPRDPSYAASQLNVTDAMLRAGQLAQFTGEERNHRRALNSAAININVRISYGMGSVRPGNLVNKTHRIPTIQSLLANQDLKRMASFADATFKLWSPRIYSYIDGRLKKLYAHDPRLKTNFQNSIFPCAAFNFGPRVCCHAHRDILNCPFAWCTIQALGRFDHTKGGHLVVKELKLYIQFPAGALIHIPLATFTHGNTPVQEHETRLSFTQFCAGGLLRFVDNDFQVEKDLKKKNKELYRRRMEEKKGRWEMGLAVLCTVDEILDQDTHRSADA</sequence>
<evidence type="ECO:0000313" key="2">
    <source>
        <dbReference type="Proteomes" id="UP000307440"/>
    </source>
</evidence>
<reference evidence="1 2" key="1">
    <citation type="journal article" date="2019" name="Nat. Ecol. Evol.">
        <title>Megaphylogeny resolves global patterns of mushroom evolution.</title>
        <authorList>
            <person name="Varga T."/>
            <person name="Krizsan K."/>
            <person name="Foldi C."/>
            <person name="Dima B."/>
            <person name="Sanchez-Garcia M."/>
            <person name="Sanchez-Ramirez S."/>
            <person name="Szollosi G.J."/>
            <person name="Szarkandi J.G."/>
            <person name="Papp V."/>
            <person name="Albert L."/>
            <person name="Andreopoulos W."/>
            <person name="Angelini C."/>
            <person name="Antonin V."/>
            <person name="Barry K.W."/>
            <person name="Bougher N.L."/>
            <person name="Buchanan P."/>
            <person name="Buyck B."/>
            <person name="Bense V."/>
            <person name="Catcheside P."/>
            <person name="Chovatia M."/>
            <person name="Cooper J."/>
            <person name="Damon W."/>
            <person name="Desjardin D."/>
            <person name="Finy P."/>
            <person name="Geml J."/>
            <person name="Haridas S."/>
            <person name="Hughes K."/>
            <person name="Justo A."/>
            <person name="Karasinski D."/>
            <person name="Kautmanova I."/>
            <person name="Kiss B."/>
            <person name="Kocsube S."/>
            <person name="Kotiranta H."/>
            <person name="LaButti K.M."/>
            <person name="Lechner B.E."/>
            <person name="Liimatainen K."/>
            <person name="Lipzen A."/>
            <person name="Lukacs Z."/>
            <person name="Mihaltcheva S."/>
            <person name="Morgado L.N."/>
            <person name="Niskanen T."/>
            <person name="Noordeloos M.E."/>
            <person name="Ohm R.A."/>
            <person name="Ortiz-Santana B."/>
            <person name="Ovrebo C."/>
            <person name="Racz N."/>
            <person name="Riley R."/>
            <person name="Savchenko A."/>
            <person name="Shiryaev A."/>
            <person name="Soop K."/>
            <person name="Spirin V."/>
            <person name="Szebenyi C."/>
            <person name="Tomsovsky M."/>
            <person name="Tulloss R.E."/>
            <person name="Uehling J."/>
            <person name="Grigoriev I.V."/>
            <person name="Vagvolgyi C."/>
            <person name="Papp T."/>
            <person name="Martin F.M."/>
            <person name="Miettinen O."/>
            <person name="Hibbett D.S."/>
            <person name="Nagy L.G."/>
        </authorList>
    </citation>
    <scope>NUCLEOTIDE SEQUENCE [LARGE SCALE GENOMIC DNA]</scope>
    <source>
        <strain evidence="1 2">CBS 121175</strain>
    </source>
</reference>
<name>A0A5C3K9G0_COPMA</name>
<dbReference type="Gene3D" id="3.60.130.30">
    <property type="match status" value="1"/>
</dbReference>
<organism evidence="1 2">
    <name type="scientific">Coprinopsis marcescibilis</name>
    <name type="common">Agaric fungus</name>
    <name type="synonym">Psathyrella marcescibilis</name>
    <dbReference type="NCBI Taxonomy" id="230819"/>
    <lineage>
        <taxon>Eukaryota</taxon>
        <taxon>Fungi</taxon>
        <taxon>Dikarya</taxon>
        <taxon>Basidiomycota</taxon>
        <taxon>Agaricomycotina</taxon>
        <taxon>Agaricomycetes</taxon>
        <taxon>Agaricomycetidae</taxon>
        <taxon>Agaricales</taxon>
        <taxon>Agaricineae</taxon>
        <taxon>Psathyrellaceae</taxon>
        <taxon>Coprinopsis</taxon>
    </lineage>
</organism>
<dbReference type="AlphaFoldDB" id="A0A5C3K9G0"/>
<evidence type="ECO:0008006" key="3">
    <source>
        <dbReference type="Google" id="ProtNLM"/>
    </source>
</evidence>
<feature type="non-terminal residue" evidence="1">
    <location>
        <position position="1"/>
    </location>
</feature>
<gene>
    <name evidence="1" type="ORF">FA15DRAFT_606553</name>
</gene>
<proteinExistence type="predicted"/>
<dbReference type="Proteomes" id="UP000307440">
    <property type="component" value="Unassembled WGS sequence"/>
</dbReference>
<keyword evidence="2" id="KW-1185">Reference proteome</keyword>
<protein>
    <recommendedName>
        <fullName evidence="3">2OGFeDO JBP1/TET oxygenase domain-containing protein</fullName>
    </recommendedName>
</protein>
<accession>A0A5C3K9G0</accession>
<dbReference type="EMBL" id="ML210665">
    <property type="protein sequence ID" value="TFK16700.1"/>
    <property type="molecule type" value="Genomic_DNA"/>
</dbReference>
<dbReference type="STRING" id="230819.A0A5C3K9G0"/>